<dbReference type="SUPFAM" id="SSF47384">
    <property type="entry name" value="Homodimeric domain of signal transducing histidine kinase"/>
    <property type="match status" value="1"/>
</dbReference>
<dbReference type="InterPro" id="IPR004358">
    <property type="entry name" value="Sig_transdc_His_kin-like_C"/>
</dbReference>
<proteinExistence type="predicted"/>
<dbReference type="PANTHER" id="PTHR43711">
    <property type="entry name" value="TWO-COMPONENT HISTIDINE KINASE"/>
    <property type="match status" value="1"/>
</dbReference>
<sequence length="440" mass="49641">MARKIYLRFVFMIILVALLATSCGAMAYYALFEKQVHEDLQVTAQILRDTGVFQNADIAAFEANPKLEEEKLRVTLVDTDGKVLFDNTTPASSMNNHLDRPEIAEAMKNSWGEEIRKSDTIDRVDYYYAIVLDDGRILRISKEVDSLWTVIISAIPYCMSIIIIVSIIGTILSKLLTQSLVAPIINVAENLDDDVEAPYPELYPFVSEIRKQHDKVLESAKRIQDFSTNASHELKTPLTAISGYAQLIQTNEIETERLQHFAGEIEKNANRLLKLIDDIIALSNLDAHELQDKFEKVDLYELAKEEIEVLKINANAKDILLELEGEPTYFLGRKDLLVELIDNLVENSIRYNNPGGHVWVKVQEANGRKILSVEDDGIGIPSQDFERVFERFYRVDKSRSKASGGTGLGLSIVKHIVELHDGTIQLESELDKGTTITIVF</sequence>
<accession>A0A6M0LK60</accession>
<dbReference type="Gene3D" id="3.30.565.10">
    <property type="entry name" value="Histidine kinase-like ATPase, C-terminal domain"/>
    <property type="match status" value="1"/>
</dbReference>
<comment type="catalytic activity">
    <reaction evidence="1">
        <text>ATP + protein L-histidine = ADP + protein N-phospho-L-histidine.</text>
        <dbReference type="EC" id="2.7.13.3"/>
    </reaction>
</comment>
<keyword evidence="9" id="KW-0812">Transmembrane</keyword>
<evidence type="ECO:0000256" key="8">
    <source>
        <dbReference type="ARBA" id="ARBA00023136"/>
    </source>
</evidence>
<dbReference type="Pfam" id="PF02518">
    <property type="entry name" value="HATPase_c"/>
    <property type="match status" value="1"/>
</dbReference>
<dbReference type="InterPro" id="IPR036097">
    <property type="entry name" value="HisK_dim/P_sf"/>
</dbReference>
<evidence type="ECO:0000256" key="3">
    <source>
        <dbReference type="ARBA" id="ARBA00012438"/>
    </source>
</evidence>
<dbReference type="SMART" id="SM00388">
    <property type="entry name" value="HisKA"/>
    <property type="match status" value="1"/>
</dbReference>
<dbReference type="FunFam" id="3.30.565.10:FF:000006">
    <property type="entry name" value="Sensor histidine kinase WalK"/>
    <property type="match status" value="1"/>
</dbReference>
<dbReference type="CDD" id="cd00082">
    <property type="entry name" value="HisKA"/>
    <property type="match status" value="1"/>
</dbReference>
<dbReference type="GO" id="GO:0016020">
    <property type="term" value="C:membrane"/>
    <property type="evidence" value="ECO:0007669"/>
    <property type="project" value="UniProtKB-SubCell"/>
</dbReference>
<feature type="domain" description="Histidine kinase" evidence="10">
    <location>
        <begin position="229"/>
        <end position="440"/>
    </location>
</feature>
<evidence type="ECO:0000256" key="6">
    <source>
        <dbReference type="ARBA" id="ARBA00022777"/>
    </source>
</evidence>
<dbReference type="EC" id="2.7.13.3" evidence="3"/>
<evidence type="ECO:0000256" key="2">
    <source>
        <dbReference type="ARBA" id="ARBA00004370"/>
    </source>
</evidence>
<dbReference type="PANTHER" id="PTHR43711:SF26">
    <property type="entry name" value="SENSOR HISTIDINE KINASE RCSC"/>
    <property type="match status" value="1"/>
</dbReference>
<gene>
    <name evidence="11" type="ORF">F0Q01_10690</name>
</gene>
<dbReference type="InterPro" id="IPR003594">
    <property type="entry name" value="HATPase_dom"/>
</dbReference>
<dbReference type="InterPro" id="IPR050736">
    <property type="entry name" value="Sensor_HK_Regulatory"/>
</dbReference>
<keyword evidence="8 9" id="KW-0472">Membrane</keyword>
<comment type="caution">
    <text evidence="11">The sequence shown here is derived from an EMBL/GenBank/DDBJ whole genome shotgun (WGS) entry which is preliminary data.</text>
</comment>
<evidence type="ECO:0000256" key="1">
    <source>
        <dbReference type="ARBA" id="ARBA00000085"/>
    </source>
</evidence>
<dbReference type="InterPro" id="IPR005467">
    <property type="entry name" value="His_kinase_dom"/>
</dbReference>
<dbReference type="RefSeq" id="WP_090488807.1">
    <property type="nucleotide sequence ID" value="NZ_VTVE01000003.1"/>
</dbReference>
<dbReference type="SUPFAM" id="SSF55874">
    <property type="entry name" value="ATPase domain of HSP90 chaperone/DNA topoisomerase II/histidine kinase"/>
    <property type="match status" value="1"/>
</dbReference>
<dbReference type="AlphaFoldDB" id="A0A6M0LK60"/>
<evidence type="ECO:0000256" key="7">
    <source>
        <dbReference type="ARBA" id="ARBA00023012"/>
    </source>
</evidence>
<keyword evidence="4" id="KW-0597">Phosphoprotein</keyword>
<organism evidence="11 12">
    <name type="scientific">Pseudobutyrivibrio xylanivorans</name>
    <dbReference type="NCBI Taxonomy" id="185007"/>
    <lineage>
        <taxon>Bacteria</taxon>
        <taxon>Bacillati</taxon>
        <taxon>Bacillota</taxon>
        <taxon>Clostridia</taxon>
        <taxon>Lachnospirales</taxon>
        <taxon>Lachnospiraceae</taxon>
        <taxon>Pseudobutyrivibrio</taxon>
    </lineage>
</organism>
<feature type="transmembrane region" description="Helical" evidence="9">
    <location>
        <begin position="6"/>
        <end position="31"/>
    </location>
</feature>
<dbReference type="FunFam" id="1.10.287.130:FF:000001">
    <property type="entry name" value="Two-component sensor histidine kinase"/>
    <property type="match status" value="1"/>
</dbReference>
<feature type="transmembrane region" description="Helical" evidence="9">
    <location>
        <begin position="146"/>
        <end position="172"/>
    </location>
</feature>
<comment type="subcellular location">
    <subcellularLocation>
        <location evidence="2">Membrane</location>
    </subcellularLocation>
</comment>
<dbReference type="PROSITE" id="PS51257">
    <property type="entry name" value="PROKAR_LIPOPROTEIN"/>
    <property type="match status" value="1"/>
</dbReference>
<evidence type="ECO:0000256" key="4">
    <source>
        <dbReference type="ARBA" id="ARBA00022553"/>
    </source>
</evidence>
<dbReference type="CDD" id="cd00075">
    <property type="entry name" value="HATPase"/>
    <property type="match status" value="1"/>
</dbReference>
<evidence type="ECO:0000313" key="11">
    <source>
        <dbReference type="EMBL" id="NEX02343.1"/>
    </source>
</evidence>
<keyword evidence="7" id="KW-0902">Two-component regulatory system</keyword>
<evidence type="ECO:0000256" key="5">
    <source>
        <dbReference type="ARBA" id="ARBA00022679"/>
    </source>
</evidence>
<name>A0A6M0LK60_PSEXY</name>
<keyword evidence="6 11" id="KW-0418">Kinase</keyword>
<dbReference type="PRINTS" id="PR00344">
    <property type="entry name" value="BCTRLSENSOR"/>
</dbReference>
<protein>
    <recommendedName>
        <fullName evidence="3">histidine kinase</fullName>
        <ecNumber evidence="3">2.7.13.3</ecNumber>
    </recommendedName>
</protein>
<dbReference type="PROSITE" id="PS50109">
    <property type="entry name" value="HIS_KIN"/>
    <property type="match status" value="1"/>
</dbReference>
<reference evidence="11 12" key="1">
    <citation type="submission" date="2019-09" db="EMBL/GenBank/DDBJ databases">
        <authorList>
            <person name="Pidcock S.E."/>
            <person name="Huws S.A."/>
        </authorList>
    </citation>
    <scope>NUCLEOTIDE SEQUENCE [LARGE SCALE GENOMIC DNA]</scope>
    <source>
        <strain evidence="11 12">MZ8</strain>
    </source>
</reference>
<keyword evidence="5" id="KW-0808">Transferase</keyword>
<dbReference type="Proteomes" id="UP000473091">
    <property type="component" value="Unassembled WGS sequence"/>
</dbReference>
<dbReference type="SMART" id="SM00387">
    <property type="entry name" value="HATPase_c"/>
    <property type="match status" value="1"/>
</dbReference>
<evidence type="ECO:0000313" key="12">
    <source>
        <dbReference type="Proteomes" id="UP000473091"/>
    </source>
</evidence>
<evidence type="ECO:0000256" key="9">
    <source>
        <dbReference type="SAM" id="Phobius"/>
    </source>
</evidence>
<dbReference type="InterPro" id="IPR036890">
    <property type="entry name" value="HATPase_C_sf"/>
</dbReference>
<dbReference type="GO" id="GO:0000155">
    <property type="term" value="F:phosphorelay sensor kinase activity"/>
    <property type="evidence" value="ECO:0007669"/>
    <property type="project" value="InterPro"/>
</dbReference>
<dbReference type="Gene3D" id="1.10.287.130">
    <property type="match status" value="1"/>
</dbReference>
<evidence type="ECO:0000259" key="10">
    <source>
        <dbReference type="PROSITE" id="PS50109"/>
    </source>
</evidence>
<dbReference type="Pfam" id="PF00512">
    <property type="entry name" value="HisKA"/>
    <property type="match status" value="1"/>
</dbReference>
<keyword evidence="9" id="KW-1133">Transmembrane helix</keyword>
<dbReference type="InterPro" id="IPR003661">
    <property type="entry name" value="HisK_dim/P_dom"/>
</dbReference>
<dbReference type="EMBL" id="VTVE01000003">
    <property type="protein sequence ID" value="NEX02343.1"/>
    <property type="molecule type" value="Genomic_DNA"/>
</dbReference>
<reference evidence="11 12" key="2">
    <citation type="submission" date="2020-03" db="EMBL/GenBank/DDBJ databases">
        <title>Investigating the evolutionary divergence of the Butyrivibrio group.</title>
        <authorList>
            <person name="Skvortsov T."/>
            <person name="Santos F.G."/>
            <person name="Ting K.S."/>
            <person name="Creevey C.J."/>
        </authorList>
    </citation>
    <scope>NUCLEOTIDE SEQUENCE [LARGE SCALE GENOMIC DNA]</scope>
    <source>
        <strain evidence="11 12">MZ8</strain>
    </source>
</reference>